<evidence type="ECO:0000313" key="2">
    <source>
        <dbReference type="EMBL" id="KOX71462.1"/>
    </source>
</evidence>
<dbReference type="AlphaFoldDB" id="A0A0N0BE72"/>
<keyword evidence="3" id="KW-1185">Reference proteome</keyword>
<dbReference type="EMBL" id="KQ435840">
    <property type="protein sequence ID" value="KOX71462.1"/>
    <property type="molecule type" value="Genomic_DNA"/>
</dbReference>
<feature type="compositionally biased region" description="Basic and acidic residues" evidence="1">
    <location>
        <begin position="1"/>
        <end position="23"/>
    </location>
</feature>
<proteinExistence type="predicted"/>
<organism evidence="2 3">
    <name type="scientific">Melipona quadrifasciata</name>
    <dbReference type="NCBI Taxonomy" id="166423"/>
    <lineage>
        <taxon>Eukaryota</taxon>
        <taxon>Metazoa</taxon>
        <taxon>Ecdysozoa</taxon>
        <taxon>Arthropoda</taxon>
        <taxon>Hexapoda</taxon>
        <taxon>Insecta</taxon>
        <taxon>Pterygota</taxon>
        <taxon>Neoptera</taxon>
        <taxon>Endopterygota</taxon>
        <taxon>Hymenoptera</taxon>
        <taxon>Apocrita</taxon>
        <taxon>Aculeata</taxon>
        <taxon>Apoidea</taxon>
        <taxon>Anthophila</taxon>
        <taxon>Apidae</taxon>
        <taxon>Melipona</taxon>
    </lineage>
</organism>
<gene>
    <name evidence="2" type="ORF">WN51_01736</name>
</gene>
<evidence type="ECO:0000256" key="1">
    <source>
        <dbReference type="SAM" id="MobiDB-lite"/>
    </source>
</evidence>
<feature type="region of interest" description="Disordered" evidence="1">
    <location>
        <begin position="1"/>
        <end position="53"/>
    </location>
</feature>
<name>A0A0N0BE72_9HYME</name>
<evidence type="ECO:0000313" key="3">
    <source>
        <dbReference type="Proteomes" id="UP000053105"/>
    </source>
</evidence>
<protein>
    <submittedName>
        <fullName evidence="2">Uncharacterized protein</fullName>
    </submittedName>
</protein>
<dbReference type="Proteomes" id="UP000053105">
    <property type="component" value="Unassembled WGS sequence"/>
</dbReference>
<accession>A0A0N0BE72</accession>
<reference evidence="2 3" key="1">
    <citation type="submission" date="2015-07" db="EMBL/GenBank/DDBJ databases">
        <title>The genome of Melipona quadrifasciata.</title>
        <authorList>
            <person name="Pan H."/>
            <person name="Kapheim K."/>
        </authorList>
    </citation>
    <scope>NUCLEOTIDE SEQUENCE [LARGE SCALE GENOMIC DNA]</scope>
    <source>
        <strain evidence="2">0111107301</strain>
        <tissue evidence="2">Whole body</tissue>
    </source>
</reference>
<sequence>MNVKENEMRKKKEEGGEEKEKVHAKNSLPVLRESGPPITPASLGPGWPESAPS</sequence>